<keyword evidence="1" id="KW-0418">Kinase</keyword>
<keyword evidence="2" id="KW-1185">Reference proteome</keyword>
<comment type="caution">
    <text evidence="1">The sequence shown here is derived from an EMBL/GenBank/DDBJ whole genome shotgun (WGS) entry which is preliminary data.</text>
</comment>
<gene>
    <name evidence="1" type="ORF">ElyMa_002999400</name>
</gene>
<reference evidence="1 2" key="1">
    <citation type="journal article" date="2021" name="Elife">
        <title>Chloroplast acquisition without the gene transfer in kleptoplastic sea slugs, Plakobranchus ocellatus.</title>
        <authorList>
            <person name="Maeda T."/>
            <person name="Takahashi S."/>
            <person name="Yoshida T."/>
            <person name="Shimamura S."/>
            <person name="Takaki Y."/>
            <person name="Nagai Y."/>
            <person name="Toyoda A."/>
            <person name="Suzuki Y."/>
            <person name="Arimoto A."/>
            <person name="Ishii H."/>
            <person name="Satoh N."/>
            <person name="Nishiyama T."/>
            <person name="Hasebe M."/>
            <person name="Maruyama T."/>
            <person name="Minagawa J."/>
            <person name="Obokata J."/>
            <person name="Shigenobu S."/>
        </authorList>
    </citation>
    <scope>NUCLEOTIDE SEQUENCE [LARGE SCALE GENOMIC DNA]</scope>
</reference>
<accession>A0AAV4IC47</accession>
<keyword evidence="1" id="KW-0808">Transferase</keyword>
<evidence type="ECO:0000313" key="1">
    <source>
        <dbReference type="EMBL" id="GFS07828.1"/>
    </source>
</evidence>
<dbReference type="EMBL" id="BMAT01006179">
    <property type="protein sequence ID" value="GFS07828.1"/>
    <property type="molecule type" value="Genomic_DNA"/>
</dbReference>
<organism evidence="1 2">
    <name type="scientific">Elysia marginata</name>
    <dbReference type="NCBI Taxonomy" id="1093978"/>
    <lineage>
        <taxon>Eukaryota</taxon>
        <taxon>Metazoa</taxon>
        <taxon>Spiralia</taxon>
        <taxon>Lophotrochozoa</taxon>
        <taxon>Mollusca</taxon>
        <taxon>Gastropoda</taxon>
        <taxon>Heterobranchia</taxon>
        <taxon>Euthyneura</taxon>
        <taxon>Panpulmonata</taxon>
        <taxon>Sacoglossa</taxon>
        <taxon>Placobranchoidea</taxon>
        <taxon>Plakobranchidae</taxon>
        <taxon>Elysia</taxon>
    </lineage>
</organism>
<dbReference type="Proteomes" id="UP000762676">
    <property type="component" value="Unassembled WGS sequence"/>
</dbReference>
<proteinExistence type="predicted"/>
<name>A0AAV4IC47_9GAST</name>
<dbReference type="GO" id="GO:0016301">
    <property type="term" value="F:kinase activity"/>
    <property type="evidence" value="ECO:0007669"/>
    <property type="project" value="UniProtKB-KW"/>
</dbReference>
<dbReference type="AlphaFoldDB" id="A0AAV4IC47"/>
<evidence type="ECO:0000313" key="2">
    <source>
        <dbReference type="Proteomes" id="UP000762676"/>
    </source>
</evidence>
<protein>
    <submittedName>
        <fullName evidence="1">FAST kinase domain-containing protein 5</fullName>
    </submittedName>
</protein>
<sequence length="429" mass="49197">MKSPKTLKLSVAKRTPKKAPEWLKNMHKSLMKSVFLPASLNGTKVGTYKQNKAFSGISSELLTLASLVKSVDKDMDKIVFDLCRSFDSMSLEEILTAADILYMNDVLSPAYTRSMIIYFYEIIDSLQFSPSQIVRIVFLCQQSWPLASILMIELEGKMRECLSDFTINEVAQVCHLLFYGQYRFKSMALVDAVAKKLLHEFDALTPENLPMMMKAFRYSNYVKVSFYKELGDRIGSNEFLNKFSNAGQIMHFAFVFASVRVTHHKLFKHLLKTVQKLEKPPRIKDLSKLIWACGTLVTSDKEHLEMIELIVDTVRNKVTTEQVLRYPDNLMDFFVGLAYLDIYPVDLIKRFLREDSIQVLMGFDASRAKFLQLQFLDASLAIECPEYDTRLLSEIDADEALSYTLMDKTQIQQKILAHVFEAVGPPTRV</sequence>